<reference evidence="25" key="2">
    <citation type="submission" date="2024-07" db="EMBL/GenBank/DDBJ databases">
        <title>Streptomyces haneummycinica sp. nov., a new antibiotic-producing actinobacterium isolated from marine sediment.</title>
        <authorList>
            <person name="Uemura M."/>
            <person name="Hamada M."/>
            <person name="Hirano S."/>
            <person name="Kobayashi K."/>
            <person name="Ohshiro T."/>
            <person name="Kobayashi T."/>
            <person name="Terahara T."/>
        </authorList>
    </citation>
    <scope>NUCLEOTIDE SEQUENCE</scope>
    <source>
        <strain evidence="25">KM77-8</strain>
    </source>
</reference>
<evidence type="ECO:0000256" key="14">
    <source>
        <dbReference type="ARBA" id="ARBA00022777"/>
    </source>
</evidence>
<feature type="binding site" evidence="20">
    <location>
        <position position="439"/>
    </location>
    <ligand>
        <name>Mg(2+)</name>
        <dbReference type="ChEBI" id="CHEBI:18420"/>
    </ligand>
</feature>
<feature type="compositionally biased region" description="Low complexity" evidence="21">
    <location>
        <begin position="550"/>
        <end position="560"/>
    </location>
</feature>
<dbReference type="InterPro" id="IPR018274">
    <property type="entry name" value="PEP_util_AS"/>
</dbReference>
<evidence type="ECO:0000256" key="20">
    <source>
        <dbReference type="PIRSR" id="PIRSR000732-3"/>
    </source>
</evidence>
<dbReference type="InterPro" id="IPR024692">
    <property type="entry name" value="PTS_EI"/>
</dbReference>
<proteinExistence type="inferred from homology"/>
<evidence type="ECO:0000256" key="17">
    <source>
        <dbReference type="PIRNR" id="PIRNR000732"/>
    </source>
</evidence>
<dbReference type="InterPro" id="IPR036618">
    <property type="entry name" value="PtsI_HPr-bd_sf"/>
</dbReference>
<evidence type="ECO:0000256" key="2">
    <source>
        <dbReference type="ARBA" id="ARBA00001946"/>
    </source>
</evidence>
<dbReference type="InterPro" id="IPR050499">
    <property type="entry name" value="PEP-utilizing_PTS_enzyme"/>
</dbReference>
<name>A0AAT9HQS8_9ACTN</name>
<dbReference type="InterPro" id="IPR023151">
    <property type="entry name" value="PEP_util_CS"/>
</dbReference>
<accession>A0AAT9HQS8</accession>
<dbReference type="Pfam" id="PF05524">
    <property type="entry name" value="PEP-utilisers_N"/>
    <property type="match status" value="1"/>
</dbReference>
<dbReference type="AlphaFoldDB" id="A0AAT9HQS8"/>
<feature type="domain" description="Phosphotransferase system enzyme I N-terminal" evidence="24">
    <location>
        <begin position="6"/>
        <end position="123"/>
    </location>
</feature>
<dbReference type="PANTHER" id="PTHR46244:SF3">
    <property type="entry name" value="PHOSPHOENOLPYRUVATE-PROTEIN PHOSPHOTRANSFERASE"/>
    <property type="match status" value="1"/>
</dbReference>
<dbReference type="SUPFAM" id="SSF52009">
    <property type="entry name" value="Phosphohistidine domain"/>
    <property type="match status" value="1"/>
</dbReference>
<evidence type="ECO:0000256" key="1">
    <source>
        <dbReference type="ARBA" id="ARBA00000683"/>
    </source>
</evidence>
<keyword evidence="10 17" id="KW-0762">Sugar transport</keyword>
<feature type="binding site" evidence="19">
    <location>
        <position position="288"/>
    </location>
    <ligand>
        <name>phosphoenolpyruvate</name>
        <dbReference type="ChEBI" id="CHEBI:58702"/>
    </ligand>
</feature>
<dbReference type="Gene3D" id="3.20.20.60">
    <property type="entry name" value="Phosphoenolpyruvate-binding domains"/>
    <property type="match status" value="1"/>
</dbReference>
<reference evidence="25" key="1">
    <citation type="submission" date="2024-06" db="EMBL/GenBank/DDBJ databases">
        <authorList>
            <consortium name="consrtm"/>
            <person name="Uemura M."/>
            <person name="Terahara T."/>
        </authorList>
    </citation>
    <scope>NUCLEOTIDE SEQUENCE</scope>
    <source>
        <strain evidence="25">KM77-8</strain>
    </source>
</reference>
<evidence type="ECO:0000256" key="9">
    <source>
        <dbReference type="ARBA" id="ARBA00022490"/>
    </source>
</evidence>
<keyword evidence="13 17" id="KW-0479">Metal-binding</keyword>
<feature type="active site" description="Proton donor" evidence="18">
    <location>
        <position position="486"/>
    </location>
</feature>
<feature type="region of interest" description="Disordered" evidence="21">
    <location>
        <begin position="550"/>
        <end position="610"/>
    </location>
</feature>
<dbReference type="EMBL" id="AP035768">
    <property type="protein sequence ID" value="BFO19756.1"/>
    <property type="molecule type" value="Genomic_DNA"/>
</dbReference>
<feature type="binding site" evidence="19">
    <location>
        <position position="325"/>
    </location>
    <ligand>
        <name>phosphoenolpyruvate</name>
        <dbReference type="ChEBI" id="CHEBI:58702"/>
    </ligand>
</feature>
<dbReference type="InterPro" id="IPR036637">
    <property type="entry name" value="Phosphohistidine_dom_sf"/>
</dbReference>
<evidence type="ECO:0000256" key="11">
    <source>
        <dbReference type="ARBA" id="ARBA00022679"/>
    </source>
</evidence>
<dbReference type="GO" id="GO:0009401">
    <property type="term" value="P:phosphoenolpyruvate-dependent sugar phosphotransferase system"/>
    <property type="evidence" value="ECO:0007669"/>
    <property type="project" value="UniProtKB-KW"/>
</dbReference>
<comment type="subcellular location">
    <subcellularLocation>
        <location evidence="4 17">Cytoplasm</location>
    </subcellularLocation>
</comment>
<dbReference type="GO" id="GO:0046872">
    <property type="term" value="F:metal ion binding"/>
    <property type="evidence" value="ECO:0007669"/>
    <property type="project" value="UniProtKB-KW"/>
</dbReference>
<evidence type="ECO:0000256" key="15">
    <source>
        <dbReference type="ARBA" id="ARBA00022842"/>
    </source>
</evidence>
<evidence type="ECO:0000256" key="3">
    <source>
        <dbReference type="ARBA" id="ARBA00002728"/>
    </source>
</evidence>
<comment type="cofactor">
    <cofactor evidence="2 17 20">
        <name>Mg(2+)</name>
        <dbReference type="ChEBI" id="CHEBI:18420"/>
    </cofactor>
</comment>
<evidence type="ECO:0000259" key="22">
    <source>
        <dbReference type="Pfam" id="PF00391"/>
    </source>
</evidence>
<feature type="binding site" evidence="20">
    <location>
        <position position="415"/>
    </location>
    <ligand>
        <name>Mg(2+)</name>
        <dbReference type="ChEBI" id="CHEBI:18420"/>
    </ligand>
</feature>
<evidence type="ECO:0000259" key="23">
    <source>
        <dbReference type="Pfam" id="PF02896"/>
    </source>
</evidence>
<dbReference type="InterPro" id="IPR006318">
    <property type="entry name" value="PTS_EI-like"/>
</dbReference>
<protein>
    <recommendedName>
        <fullName evidence="7 17">Phosphoenolpyruvate-protein phosphotransferase</fullName>
        <ecNumber evidence="6 17">2.7.3.9</ecNumber>
    </recommendedName>
    <alternativeName>
        <fullName evidence="16 17">Phosphotransferase system, enzyme I</fullName>
    </alternativeName>
</protein>
<dbReference type="PANTHER" id="PTHR46244">
    <property type="entry name" value="PHOSPHOENOLPYRUVATE-PROTEIN PHOSPHOTRANSFERASE"/>
    <property type="match status" value="1"/>
</dbReference>
<dbReference type="SUPFAM" id="SSF47831">
    <property type="entry name" value="Enzyme I of the PEP:sugar phosphotransferase system HPr-binding (sub)domain"/>
    <property type="match status" value="1"/>
</dbReference>
<dbReference type="InterPro" id="IPR015813">
    <property type="entry name" value="Pyrv/PenolPyrv_kinase-like_dom"/>
</dbReference>
<dbReference type="Gene3D" id="3.50.30.10">
    <property type="entry name" value="Phosphohistidine domain"/>
    <property type="match status" value="1"/>
</dbReference>
<organism evidence="25">
    <name type="scientific">Streptomyces haneummycinicus</name>
    <dbReference type="NCBI Taxonomy" id="3074435"/>
    <lineage>
        <taxon>Bacteria</taxon>
        <taxon>Bacillati</taxon>
        <taxon>Actinomycetota</taxon>
        <taxon>Actinomycetes</taxon>
        <taxon>Kitasatosporales</taxon>
        <taxon>Streptomycetaceae</taxon>
        <taxon>Streptomyces</taxon>
    </lineage>
</organism>
<evidence type="ECO:0000259" key="24">
    <source>
        <dbReference type="Pfam" id="PF05524"/>
    </source>
</evidence>
<dbReference type="PRINTS" id="PR01736">
    <property type="entry name" value="PHPHTRNFRASE"/>
</dbReference>
<dbReference type="GO" id="GO:0016301">
    <property type="term" value="F:kinase activity"/>
    <property type="evidence" value="ECO:0007669"/>
    <property type="project" value="UniProtKB-KW"/>
</dbReference>
<gene>
    <name evidence="25" type="primary">ptsP</name>
    <name evidence="25" type="ORF">SHKM778_61440</name>
</gene>
<dbReference type="GO" id="GO:0005737">
    <property type="term" value="C:cytoplasm"/>
    <property type="evidence" value="ECO:0007669"/>
    <property type="project" value="UniProtKB-SubCell"/>
</dbReference>
<keyword evidence="11 17" id="KW-0808">Transferase</keyword>
<evidence type="ECO:0000256" key="6">
    <source>
        <dbReference type="ARBA" id="ARBA00012232"/>
    </source>
</evidence>
<dbReference type="NCBIfam" id="TIGR01417">
    <property type="entry name" value="PTS_I_fam"/>
    <property type="match status" value="1"/>
</dbReference>
<evidence type="ECO:0000256" key="12">
    <source>
        <dbReference type="ARBA" id="ARBA00022683"/>
    </source>
</evidence>
<dbReference type="Pfam" id="PF00391">
    <property type="entry name" value="PEP-utilizers"/>
    <property type="match status" value="1"/>
</dbReference>
<dbReference type="PIRSF" id="PIRSF000732">
    <property type="entry name" value="PTS_enzyme_I"/>
    <property type="match status" value="1"/>
</dbReference>
<keyword evidence="14 17" id="KW-0418">Kinase</keyword>
<dbReference type="GO" id="GO:0008965">
    <property type="term" value="F:phosphoenolpyruvate-protein phosphotransferase activity"/>
    <property type="evidence" value="ECO:0007669"/>
    <property type="project" value="UniProtKB-EC"/>
</dbReference>
<dbReference type="InterPro" id="IPR008279">
    <property type="entry name" value="PEP-util_enz_mobile_dom"/>
</dbReference>
<evidence type="ECO:0000256" key="8">
    <source>
        <dbReference type="ARBA" id="ARBA00022448"/>
    </source>
</evidence>
<dbReference type="InterPro" id="IPR000121">
    <property type="entry name" value="PEP_util_C"/>
</dbReference>
<dbReference type="PROSITE" id="PS00370">
    <property type="entry name" value="PEP_ENZYMES_PHOS_SITE"/>
    <property type="match status" value="1"/>
</dbReference>
<dbReference type="Pfam" id="PF02896">
    <property type="entry name" value="PEP-utilizers_C"/>
    <property type="match status" value="1"/>
</dbReference>
<feature type="binding site" evidence="19">
    <location>
        <begin position="438"/>
        <end position="439"/>
    </location>
    <ligand>
        <name>phosphoenolpyruvate</name>
        <dbReference type="ChEBI" id="CHEBI:58702"/>
    </ligand>
</feature>
<evidence type="ECO:0000256" key="7">
    <source>
        <dbReference type="ARBA" id="ARBA00016544"/>
    </source>
</evidence>
<evidence type="ECO:0000256" key="21">
    <source>
        <dbReference type="SAM" id="MobiDB-lite"/>
    </source>
</evidence>
<evidence type="ECO:0000256" key="10">
    <source>
        <dbReference type="ARBA" id="ARBA00022597"/>
    </source>
</evidence>
<sequence>METTLRGVGVSHGVAIGEVRHMGTAVLEPPAKQIPAEDAEREQGRARKAVEAVAADLTARGNLAGGEAQAVLEAQAMMAQDPELMADVDRRIAVGSTAERAVYDAFAAYRELLANAGEYLAGRVADLDDVRNRIVARLLGVPMPGVPDSDEPYVLVARDLAPADTALLDPTLVLGFVTEEGGPTSHSAILARALGVPAVVALPGAGELAEGTLIAVDGSTGEVFVNPSDEKKALLEAAAAERKAALATSTGPGATADGHKVPLLANIGGPADVPAAVEAGAEGVGLFRTEFLFLDDDKNAPSEEKQVVAYRQVLEAFPEGRVVVRVLDAGADKPLHFLTPADEPNPALGVRGLRSLLDHPAVLRTQLTALAKAAEGLPVHLEVMAPMVADRADAKAFADACREAGLRAKFGAMVEIPSAALRARSVLQEVEFLSLGTNDLAQYTFAADRQVGAVSRLQDPWQPALLDLVALSAEAARAEGKSCGVCGEAASDPLLACVLTGLGVTSLHGCGVHSVCAGVAGEVHAGAVRAGRRGGPGGGQCRRCPCRRSGGAVGRVAGTRPVSRRDRCPSEGAPPGGGAPSGRSRLSGGGPAVPPRGRVARSSRRWTPGR</sequence>
<dbReference type="SUPFAM" id="SSF51621">
    <property type="entry name" value="Phosphoenolpyruvate/pyruvate domain"/>
    <property type="match status" value="1"/>
</dbReference>
<evidence type="ECO:0000256" key="13">
    <source>
        <dbReference type="ARBA" id="ARBA00022723"/>
    </source>
</evidence>
<feature type="active site" description="Tele-phosphohistidine intermediate" evidence="18">
    <location>
        <position position="186"/>
    </location>
</feature>
<dbReference type="Gene3D" id="1.10.274.10">
    <property type="entry name" value="PtsI, HPr-binding domain"/>
    <property type="match status" value="1"/>
</dbReference>
<evidence type="ECO:0000256" key="16">
    <source>
        <dbReference type="ARBA" id="ARBA00033235"/>
    </source>
</evidence>
<comment type="similarity">
    <text evidence="5 17">Belongs to the PEP-utilizing enzyme family.</text>
</comment>
<dbReference type="PROSITE" id="PS00742">
    <property type="entry name" value="PEP_ENZYMES_2"/>
    <property type="match status" value="1"/>
</dbReference>
<evidence type="ECO:0000256" key="19">
    <source>
        <dbReference type="PIRSR" id="PIRSR000732-2"/>
    </source>
</evidence>
<keyword evidence="15 17" id="KW-0460">Magnesium</keyword>
<feature type="domain" description="PEP-utilising enzyme C-terminal" evidence="23">
    <location>
        <begin position="250"/>
        <end position="507"/>
    </location>
</feature>
<keyword evidence="8 17" id="KW-0813">Transport</keyword>
<evidence type="ECO:0000256" key="4">
    <source>
        <dbReference type="ARBA" id="ARBA00004496"/>
    </source>
</evidence>
<evidence type="ECO:0000256" key="18">
    <source>
        <dbReference type="PIRSR" id="PIRSR000732-1"/>
    </source>
</evidence>
<keyword evidence="9 17" id="KW-0963">Cytoplasm</keyword>
<dbReference type="EC" id="2.7.3.9" evidence="6 17"/>
<evidence type="ECO:0000313" key="25">
    <source>
        <dbReference type="EMBL" id="BFO19756.1"/>
    </source>
</evidence>
<comment type="catalytic activity">
    <reaction evidence="1 17">
        <text>L-histidyl-[protein] + phosphoenolpyruvate = N(pros)-phospho-L-histidyl-[protein] + pyruvate</text>
        <dbReference type="Rhea" id="RHEA:23880"/>
        <dbReference type="Rhea" id="RHEA-COMP:9745"/>
        <dbReference type="Rhea" id="RHEA-COMP:9746"/>
        <dbReference type="ChEBI" id="CHEBI:15361"/>
        <dbReference type="ChEBI" id="CHEBI:29979"/>
        <dbReference type="ChEBI" id="CHEBI:58702"/>
        <dbReference type="ChEBI" id="CHEBI:64837"/>
        <dbReference type="EC" id="2.7.3.9"/>
    </reaction>
</comment>
<dbReference type="InterPro" id="IPR040442">
    <property type="entry name" value="Pyrv_kinase-like_dom_sf"/>
</dbReference>
<keyword evidence="12 17" id="KW-0598">Phosphotransferase system</keyword>
<comment type="function">
    <text evidence="3 17">General (non sugar-specific) component of the phosphoenolpyruvate-dependent sugar phosphotransferase system (sugar PTS). This major carbohydrate active-transport system catalyzes the phosphorylation of incoming sugar substrates concomitantly with their translocation across the cell membrane. Enzyme I transfers the phosphoryl group from phosphoenolpyruvate (PEP) to the phosphoryl carrier protein (HPr).</text>
</comment>
<feature type="binding site" evidence="19">
    <location>
        <position position="449"/>
    </location>
    <ligand>
        <name>phosphoenolpyruvate</name>
        <dbReference type="ChEBI" id="CHEBI:58702"/>
    </ligand>
</feature>
<dbReference type="InterPro" id="IPR008731">
    <property type="entry name" value="PTS_EIN"/>
</dbReference>
<evidence type="ECO:0000256" key="5">
    <source>
        <dbReference type="ARBA" id="ARBA00007837"/>
    </source>
</evidence>
<feature type="domain" description="PEP-utilising enzyme mobile" evidence="22">
    <location>
        <begin position="151"/>
        <end position="221"/>
    </location>
</feature>